<evidence type="ECO:0000256" key="1">
    <source>
        <dbReference type="SAM" id="MobiDB-lite"/>
    </source>
</evidence>
<reference evidence="4" key="1">
    <citation type="submission" date="2010-07" db="EMBL/GenBank/DDBJ databases">
        <title>The genome sequence of Gaeumannomyces graminis var. tritici strain R3-111a-1.</title>
        <authorList>
            <consortium name="The Broad Institute Genome Sequencing Platform"/>
            <person name="Ma L.-J."/>
            <person name="Dead R."/>
            <person name="Young S."/>
            <person name="Zeng Q."/>
            <person name="Koehrsen M."/>
            <person name="Alvarado L."/>
            <person name="Berlin A."/>
            <person name="Chapman S.B."/>
            <person name="Chen Z."/>
            <person name="Freedman E."/>
            <person name="Gellesch M."/>
            <person name="Goldberg J."/>
            <person name="Griggs A."/>
            <person name="Gujja S."/>
            <person name="Heilman E.R."/>
            <person name="Heiman D."/>
            <person name="Hepburn T."/>
            <person name="Howarth C."/>
            <person name="Jen D."/>
            <person name="Larson L."/>
            <person name="Mehta T."/>
            <person name="Neiman D."/>
            <person name="Pearson M."/>
            <person name="Roberts A."/>
            <person name="Saif S."/>
            <person name="Shea T."/>
            <person name="Shenoy N."/>
            <person name="Sisk P."/>
            <person name="Stolte C."/>
            <person name="Sykes S."/>
            <person name="Walk T."/>
            <person name="White J."/>
            <person name="Yandava C."/>
            <person name="Haas B."/>
            <person name="Nusbaum C."/>
            <person name="Birren B."/>
        </authorList>
    </citation>
    <scope>NUCLEOTIDE SEQUENCE [LARGE SCALE GENOMIC DNA]</scope>
    <source>
        <strain evidence="4">R3-111a-1</strain>
    </source>
</reference>
<dbReference type="EnsemblFungi" id="EJT79499">
    <property type="protein sequence ID" value="EJT79499"/>
    <property type="gene ID" value="GGTG_04583"/>
</dbReference>
<evidence type="ECO:0000313" key="4">
    <source>
        <dbReference type="Proteomes" id="UP000006039"/>
    </source>
</evidence>
<feature type="region of interest" description="Disordered" evidence="1">
    <location>
        <begin position="162"/>
        <end position="227"/>
    </location>
</feature>
<dbReference type="STRING" id="644352.J3NTI3"/>
<dbReference type="RefSeq" id="XP_009220644.1">
    <property type="nucleotide sequence ID" value="XM_009222380.1"/>
</dbReference>
<reference evidence="3" key="5">
    <citation type="submission" date="2018-04" db="UniProtKB">
        <authorList>
            <consortium name="EnsemblFungi"/>
        </authorList>
    </citation>
    <scope>IDENTIFICATION</scope>
    <source>
        <strain evidence="3">R3-111a-1</strain>
    </source>
</reference>
<feature type="compositionally biased region" description="Low complexity" evidence="1">
    <location>
        <begin position="178"/>
        <end position="193"/>
    </location>
</feature>
<feature type="compositionally biased region" description="Low complexity" evidence="1">
    <location>
        <begin position="212"/>
        <end position="227"/>
    </location>
</feature>
<feature type="compositionally biased region" description="Basic residues" evidence="1">
    <location>
        <begin position="194"/>
        <end position="210"/>
    </location>
</feature>
<sequence length="257" mass="26448">MEKQLEMLSNVPGINRLSQVVAQDFNVAIKLPDNVKCTGGTHLPQHDYTKRLANMGASLRLGGQHLHSSLRNNAIAGPFGGCFPIQQIDVEPTINTPQNIKSFKGLPGVLSQIDGNLRDLDEAIKALAREGSAEAKNNLEAGHALLKASAISKRFPTTTQLAPTNAVAGPTSAGGGANASTTPAASLTSAAATSRRRKGKRVTLTRKRMRPTSSASATTTAPSGGAASTTAAATSALAASTTGTALSSSLVLKPFRA</sequence>
<keyword evidence="4" id="KW-1185">Reference proteome</keyword>
<dbReference type="VEuPathDB" id="FungiDB:GGTG_04583"/>
<protein>
    <submittedName>
        <fullName evidence="2 3">Uncharacterized protein</fullName>
    </submittedName>
</protein>
<reference evidence="3" key="4">
    <citation type="journal article" date="2015" name="G3 (Bethesda)">
        <title>Genome sequences of three phytopathogenic species of the Magnaporthaceae family of fungi.</title>
        <authorList>
            <person name="Okagaki L.H."/>
            <person name="Nunes C.C."/>
            <person name="Sailsbery J."/>
            <person name="Clay B."/>
            <person name="Brown D."/>
            <person name="John T."/>
            <person name="Oh Y."/>
            <person name="Young N."/>
            <person name="Fitzgerald M."/>
            <person name="Haas B.J."/>
            <person name="Zeng Q."/>
            <person name="Young S."/>
            <person name="Adiconis X."/>
            <person name="Fan L."/>
            <person name="Levin J.Z."/>
            <person name="Mitchell T.K."/>
            <person name="Okubara P.A."/>
            <person name="Farman M.L."/>
            <person name="Kohn L.M."/>
            <person name="Birren B."/>
            <person name="Ma L.-J."/>
            <person name="Dean R.A."/>
        </authorList>
    </citation>
    <scope>NUCLEOTIDE SEQUENCE</scope>
    <source>
        <strain evidence="3">R3-111a-1</strain>
    </source>
</reference>
<dbReference type="InterPro" id="IPR021476">
    <property type="entry name" value="Egh16-like"/>
</dbReference>
<dbReference type="GeneID" id="20345041"/>
<dbReference type="HOGENOM" id="CLU_1081988_0_0_1"/>
<reference evidence="2" key="3">
    <citation type="submission" date="2010-09" db="EMBL/GenBank/DDBJ databases">
        <title>Annotation of Gaeumannomyces graminis var. tritici R3-111a-1.</title>
        <authorList>
            <consortium name="The Broad Institute Genome Sequencing Platform"/>
            <person name="Ma L.-J."/>
            <person name="Dead R."/>
            <person name="Young S.K."/>
            <person name="Zeng Q."/>
            <person name="Gargeya S."/>
            <person name="Fitzgerald M."/>
            <person name="Haas B."/>
            <person name="Abouelleil A."/>
            <person name="Alvarado L."/>
            <person name="Arachchi H.M."/>
            <person name="Berlin A."/>
            <person name="Brown A."/>
            <person name="Chapman S.B."/>
            <person name="Chen Z."/>
            <person name="Dunbar C."/>
            <person name="Freedman E."/>
            <person name="Gearin G."/>
            <person name="Gellesch M."/>
            <person name="Goldberg J."/>
            <person name="Griggs A."/>
            <person name="Gujja S."/>
            <person name="Heiman D."/>
            <person name="Howarth C."/>
            <person name="Larson L."/>
            <person name="Lui A."/>
            <person name="MacDonald P.J.P."/>
            <person name="Mehta T."/>
            <person name="Montmayeur A."/>
            <person name="Murphy C."/>
            <person name="Neiman D."/>
            <person name="Pearson M."/>
            <person name="Priest M."/>
            <person name="Roberts A."/>
            <person name="Saif S."/>
            <person name="Shea T."/>
            <person name="Shenoy N."/>
            <person name="Sisk P."/>
            <person name="Stolte C."/>
            <person name="Sykes S."/>
            <person name="Yandava C."/>
            <person name="Wortman J."/>
            <person name="Nusbaum C."/>
            <person name="Birren B."/>
        </authorList>
    </citation>
    <scope>NUCLEOTIDE SEQUENCE</scope>
    <source>
        <strain evidence="2">R3-111a-1</strain>
    </source>
</reference>
<proteinExistence type="predicted"/>
<dbReference type="PANTHER" id="PTHR34618">
    <property type="entry name" value="SURFACE PROTEIN MAS1, PUTATIVE-RELATED"/>
    <property type="match status" value="1"/>
</dbReference>
<dbReference type="eggNOG" id="ENOG502SJ8E">
    <property type="taxonomic scope" value="Eukaryota"/>
</dbReference>
<dbReference type="PANTHER" id="PTHR34618:SF3">
    <property type="entry name" value="GEGH 16 PROTEIN"/>
    <property type="match status" value="1"/>
</dbReference>
<evidence type="ECO:0000313" key="3">
    <source>
        <dbReference type="EnsemblFungi" id="EJT79499"/>
    </source>
</evidence>
<organism evidence="2">
    <name type="scientific">Gaeumannomyces tritici (strain R3-111a-1)</name>
    <name type="common">Wheat and barley take-all root rot fungus</name>
    <name type="synonym">Gaeumannomyces graminis var. tritici</name>
    <dbReference type="NCBI Taxonomy" id="644352"/>
    <lineage>
        <taxon>Eukaryota</taxon>
        <taxon>Fungi</taxon>
        <taxon>Dikarya</taxon>
        <taxon>Ascomycota</taxon>
        <taxon>Pezizomycotina</taxon>
        <taxon>Sordariomycetes</taxon>
        <taxon>Sordariomycetidae</taxon>
        <taxon>Magnaporthales</taxon>
        <taxon>Magnaporthaceae</taxon>
        <taxon>Gaeumannomyces</taxon>
    </lineage>
</organism>
<dbReference type="OrthoDB" id="3241054at2759"/>
<name>J3NTI3_GAET3</name>
<dbReference type="Proteomes" id="UP000006039">
    <property type="component" value="Unassembled WGS sequence"/>
</dbReference>
<reference evidence="2" key="2">
    <citation type="submission" date="2010-07" db="EMBL/GenBank/DDBJ databases">
        <authorList>
            <consortium name="The Broad Institute Genome Sequencing Platform"/>
            <consortium name="Broad Institute Genome Sequencing Center for Infectious Disease"/>
            <person name="Ma L.-J."/>
            <person name="Dead R."/>
            <person name="Young S."/>
            <person name="Zeng Q."/>
            <person name="Koehrsen M."/>
            <person name="Alvarado L."/>
            <person name="Berlin A."/>
            <person name="Chapman S.B."/>
            <person name="Chen Z."/>
            <person name="Freedman E."/>
            <person name="Gellesch M."/>
            <person name="Goldberg J."/>
            <person name="Griggs A."/>
            <person name="Gujja S."/>
            <person name="Heilman E.R."/>
            <person name="Heiman D."/>
            <person name="Hepburn T."/>
            <person name="Howarth C."/>
            <person name="Jen D."/>
            <person name="Larson L."/>
            <person name="Mehta T."/>
            <person name="Neiman D."/>
            <person name="Pearson M."/>
            <person name="Roberts A."/>
            <person name="Saif S."/>
            <person name="Shea T."/>
            <person name="Shenoy N."/>
            <person name="Sisk P."/>
            <person name="Stolte C."/>
            <person name="Sykes S."/>
            <person name="Walk T."/>
            <person name="White J."/>
            <person name="Yandava C."/>
            <person name="Haas B."/>
            <person name="Nusbaum C."/>
            <person name="Birren B."/>
        </authorList>
    </citation>
    <scope>NUCLEOTIDE SEQUENCE</scope>
    <source>
        <strain evidence="2">R3-111a-1</strain>
    </source>
</reference>
<dbReference type="AlphaFoldDB" id="J3NTI3"/>
<dbReference type="EMBL" id="GL385396">
    <property type="protein sequence ID" value="EJT79499.1"/>
    <property type="molecule type" value="Genomic_DNA"/>
</dbReference>
<gene>
    <name evidence="3" type="primary">20345041</name>
    <name evidence="2" type="ORF">GGTG_04583</name>
</gene>
<accession>J3NTI3</accession>
<evidence type="ECO:0000313" key="2">
    <source>
        <dbReference type="EMBL" id="EJT79499.1"/>
    </source>
</evidence>